<reference evidence="1" key="2">
    <citation type="submission" date="2011-01" db="EMBL/GenBank/DDBJ databases">
        <title>The Non-contiguous Finished genome of Clostridium papyrosolvens.</title>
        <authorList>
            <person name="Lucas S."/>
            <person name="Copeland A."/>
            <person name="Lapidus A."/>
            <person name="Cheng J.-F."/>
            <person name="Goodwin L."/>
            <person name="Pitluck S."/>
            <person name="Misra M."/>
            <person name="Chertkov O."/>
            <person name="Detter J.C."/>
            <person name="Han C."/>
            <person name="Tapia R."/>
            <person name="Land M."/>
            <person name="Hauser L."/>
            <person name="Kyrpides N."/>
            <person name="Ivanova N."/>
            <person name="Pagani I."/>
            <person name="Mouttaki H."/>
            <person name="He Z."/>
            <person name="Zhou J."/>
            <person name="Hemme C.L."/>
            <person name="Woyke T."/>
        </authorList>
    </citation>
    <scope>NUCLEOTIDE SEQUENCE [LARGE SCALE GENOMIC DNA]</scope>
    <source>
        <strain evidence="1">DSM 2782</strain>
    </source>
</reference>
<accession>F1TF61</accession>
<gene>
    <name evidence="1" type="ORF">Cpap_1194</name>
</gene>
<proteinExistence type="predicted"/>
<keyword evidence="2" id="KW-1185">Reference proteome</keyword>
<comment type="caution">
    <text evidence="1">The sequence shown here is derived from an EMBL/GenBank/DDBJ whole genome shotgun (WGS) entry which is preliminary data.</text>
</comment>
<dbReference type="RefSeq" id="WP_004620581.1">
    <property type="nucleotide sequence ID" value="NZ_ACXX02000010.1"/>
</dbReference>
<organism evidence="1 2">
    <name type="scientific">Ruminiclostridium papyrosolvens DSM 2782</name>
    <dbReference type="NCBI Taxonomy" id="588581"/>
    <lineage>
        <taxon>Bacteria</taxon>
        <taxon>Bacillati</taxon>
        <taxon>Bacillota</taxon>
        <taxon>Clostridia</taxon>
        <taxon>Eubacteriales</taxon>
        <taxon>Oscillospiraceae</taxon>
        <taxon>Ruminiclostridium</taxon>
    </lineage>
</organism>
<dbReference type="EMBL" id="ACXX02000010">
    <property type="protein sequence ID" value="EGD46999.1"/>
    <property type="molecule type" value="Genomic_DNA"/>
</dbReference>
<reference evidence="1" key="1">
    <citation type="submission" date="2009-07" db="EMBL/GenBank/DDBJ databases">
        <authorList>
            <consortium name="US DOE Joint Genome Institute (JGI-PGF)"/>
            <person name="Lucas S."/>
            <person name="Copeland A."/>
            <person name="Lapidus A."/>
            <person name="Glavina del Rio T."/>
            <person name="Tice H."/>
            <person name="Bruce D."/>
            <person name="Goodwin L."/>
            <person name="Pitluck S."/>
            <person name="Larimer F."/>
            <person name="Land M.L."/>
            <person name="Mouttaki H."/>
            <person name="He Z."/>
            <person name="Zhou J."/>
            <person name="Hemme C.L."/>
        </authorList>
    </citation>
    <scope>NUCLEOTIDE SEQUENCE [LARGE SCALE GENOMIC DNA]</scope>
    <source>
        <strain evidence="1">DSM 2782</strain>
    </source>
</reference>
<dbReference type="STRING" id="588581.Cpap_1194"/>
<protein>
    <submittedName>
        <fullName evidence="1">Uncharacterized protein</fullName>
    </submittedName>
</protein>
<evidence type="ECO:0000313" key="2">
    <source>
        <dbReference type="Proteomes" id="UP000003860"/>
    </source>
</evidence>
<sequence>MIIKTDYDNPLKLIKSHDEEIVRTVLLMVRMKNRTNEFRERLGKAYRATPDNIELAFVFGMFQMLSIEKEISLSAKIFVEEALEAFDNILLVEPGYWLVRILKAKLYSMLPGSLVDDESIINELQTLIELQKKSEYKSYFIVTYIMIADFLFSFAEKQKSWDYIIESSNLNRFPVDVLPDLLVSPLKNFENKLRISGETDMADKIKYMGQDLFGKNYLK</sequence>
<evidence type="ECO:0000313" key="1">
    <source>
        <dbReference type="EMBL" id="EGD46999.1"/>
    </source>
</evidence>
<name>F1TF61_9FIRM</name>
<dbReference type="AlphaFoldDB" id="F1TF61"/>
<dbReference type="Proteomes" id="UP000003860">
    <property type="component" value="Unassembled WGS sequence"/>
</dbReference>
<dbReference type="eggNOG" id="ENOG503274A">
    <property type="taxonomic scope" value="Bacteria"/>
</dbReference>
<dbReference type="OrthoDB" id="1741517at2"/>